<protein>
    <submittedName>
        <fullName evidence="2">Uncharacterized protein</fullName>
    </submittedName>
</protein>
<name>A0A255EB10_9ACTN</name>
<evidence type="ECO:0000313" key="2">
    <source>
        <dbReference type="EMBL" id="OYN88764.1"/>
    </source>
</evidence>
<organism evidence="2 3">
    <name type="scientific">Parenemella sanctibonifatiensis</name>
    <dbReference type="NCBI Taxonomy" id="2016505"/>
    <lineage>
        <taxon>Bacteria</taxon>
        <taxon>Bacillati</taxon>
        <taxon>Actinomycetota</taxon>
        <taxon>Actinomycetes</taxon>
        <taxon>Propionibacteriales</taxon>
        <taxon>Propionibacteriaceae</taxon>
        <taxon>Parenemella</taxon>
    </lineage>
</organism>
<feature type="transmembrane region" description="Helical" evidence="1">
    <location>
        <begin position="91"/>
        <end position="111"/>
    </location>
</feature>
<keyword evidence="1" id="KW-0472">Membrane</keyword>
<dbReference type="RefSeq" id="WP_094449979.1">
    <property type="nucleotide sequence ID" value="NZ_NMVI01000011.1"/>
</dbReference>
<feature type="transmembrane region" description="Helical" evidence="1">
    <location>
        <begin position="6"/>
        <end position="25"/>
    </location>
</feature>
<sequence length="308" mass="32552">MSSIFTYAIIGFAIVLASAPVTGGSRGKLDTKQLKKLATRERLPLPDELQLPVVARIRQREKLSLSWGVGGLVVGAALGVIIDAIATTEIAPVGVMFGAAMGMTLGSWQAVIRDPGTFSPDAPRVARAQATEVSDYTTAAEMWAVRLVPVVVVISLLVMAGVWYFTPLRPAGGLLVPIAWTLAAVVLMGLCGWLVRMRNNVVERPQRAASDLELAWDDALRGAAIRDLQDSVVAAGMALSVGIGVSAMNWLLPHSVRDGNEQLTATIAVVGGVAILVCLVTLGIVWAAGRLTANPSRRLWAGKAFEVL</sequence>
<feature type="transmembrane region" description="Helical" evidence="1">
    <location>
        <begin position="65"/>
        <end position="85"/>
    </location>
</feature>
<proteinExistence type="predicted"/>
<gene>
    <name evidence="2" type="ORF">CGZ92_03380</name>
</gene>
<comment type="caution">
    <text evidence="2">The sequence shown here is derived from an EMBL/GenBank/DDBJ whole genome shotgun (WGS) entry which is preliminary data.</text>
</comment>
<feature type="transmembrane region" description="Helical" evidence="1">
    <location>
        <begin position="143"/>
        <end position="165"/>
    </location>
</feature>
<dbReference type="AlphaFoldDB" id="A0A255EB10"/>
<dbReference type="EMBL" id="NMVI01000011">
    <property type="protein sequence ID" value="OYN88764.1"/>
    <property type="molecule type" value="Genomic_DNA"/>
</dbReference>
<accession>A0A255EB10</accession>
<feature type="transmembrane region" description="Helical" evidence="1">
    <location>
        <begin position="264"/>
        <end position="288"/>
    </location>
</feature>
<keyword evidence="1" id="KW-0812">Transmembrane</keyword>
<evidence type="ECO:0000256" key="1">
    <source>
        <dbReference type="SAM" id="Phobius"/>
    </source>
</evidence>
<keyword evidence="1" id="KW-1133">Transmembrane helix</keyword>
<evidence type="ECO:0000313" key="3">
    <source>
        <dbReference type="Proteomes" id="UP000216533"/>
    </source>
</evidence>
<feature type="transmembrane region" description="Helical" evidence="1">
    <location>
        <begin position="231"/>
        <end position="252"/>
    </location>
</feature>
<reference evidence="2 3" key="1">
    <citation type="submission" date="2017-07" db="EMBL/GenBank/DDBJ databases">
        <title>Draft whole genome sequences of clinical Proprionibacteriaceae strains.</title>
        <authorList>
            <person name="Bernier A.-M."/>
            <person name="Bernard K."/>
            <person name="Domingo M.-C."/>
        </authorList>
    </citation>
    <scope>NUCLEOTIDE SEQUENCE [LARGE SCALE GENOMIC DNA]</scope>
    <source>
        <strain evidence="2 3">NML 160184</strain>
    </source>
</reference>
<dbReference type="Proteomes" id="UP000216533">
    <property type="component" value="Unassembled WGS sequence"/>
</dbReference>
<feature type="transmembrane region" description="Helical" evidence="1">
    <location>
        <begin position="171"/>
        <end position="195"/>
    </location>
</feature>